<dbReference type="GO" id="GO:0008270">
    <property type="term" value="F:zinc ion binding"/>
    <property type="evidence" value="ECO:0007669"/>
    <property type="project" value="UniProtKB-KW"/>
</dbReference>
<dbReference type="InterPro" id="IPR000330">
    <property type="entry name" value="SNF2_N"/>
</dbReference>
<feature type="compositionally biased region" description="Low complexity" evidence="11">
    <location>
        <begin position="297"/>
        <end position="310"/>
    </location>
</feature>
<dbReference type="CDD" id="cd18793">
    <property type="entry name" value="SF2_C_SNF"/>
    <property type="match status" value="1"/>
</dbReference>
<dbReference type="PROSITE" id="PS00690">
    <property type="entry name" value="DEAH_ATP_HELICASE"/>
    <property type="match status" value="1"/>
</dbReference>
<keyword evidence="5 10" id="KW-0863">Zinc-finger</keyword>
<dbReference type="SMART" id="SM00184">
    <property type="entry name" value="RING"/>
    <property type="match status" value="1"/>
</dbReference>
<dbReference type="PROSITE" id="PS51192">
    <property type="entry name" value="HELICASE_ATP_BIND_1"/>
    <property type="match status" value="1"/>
</dbReference>
<feature type="domain" description="RING-type" evidence="12">
    <location>
        <begin position="759"/>
        <end position="805"/>
    </location>
</feature>
<dbReference type="PROSITE" id="PS00518">
    <property type="entry name" value="ZF_RING_1"/>
    <property type="match status" value="1"/>
</dbReference>
<dbReference type="Pfam" id="PF00271">
    <property type="entry name" value="Helicase_C"/>
    <property type="match status" value="1"/>
</dbReference>
<feature type="region of interest" description="Disordered" evidence="11">
    <location>
        <begin position="151"/>
        <end position="170"/>
    </location>
</feature>
<evidence type="ECO:0000256" key="3">
    <source>
        <dbReference type="ARBA" id="ARBA00022723"/>
    </source>
</evidence>
<dbReference type="GO" id="GO:0005524">
    <property type="term" value="F:ATP binding"/>
    <property type="evidence" value="ECO:0007669"/>
    <property type="project" value="UniProtKB-KW"/>
</dbReference>
<dbReference type="Gene3D" id="3.40.50.300">
    <property type="entry name" value="P-loop containing nucleotide triphosphate hydrolases"/>
    <property type="match status" value="1"/>
</dbReference>
<dbReference type="InterPro" id="IPR014001">
    <property type="entry name" value="Helicase_ATP-bd"/>
</dbReference>
<keyword evidence="16" id="KW-1185">Reference proteome</keyword>
<evidence type="ECO:0000256" key="2">
    <source>
        <dbReference type="ARBA" id="ARBA00007025"/>
    </source>
</evidence>
<comment type="caution">
    <text evidence="15">The sequence shown here is derived from an EMBL/GenBank/DDBJ whole genome shotgun (WGS) entry which is preliminary data.</text>
</comment>
<dbReference type="InterPro" id="IPR002464">
    <property type="entry name" value="DNA/RNA_helicase_DEAH_CS"/>
</dbReference>
<dbReference type="PANTHER" id="PTHR45626">
    <property type="entry name" value="TRANSCRIPTION TERMINATION FACTOR 2-RELATED"/>
    <property type="match status" value="1"/>
</dbReference>
<keyword evidence="7" id="KW-0347">Helicase</keyword>
<dbReference type="GO" id="GO:0005737">
    <property type="term" value="C:cytoplasm"/>
    <property type="evidence" value="ECO:0007669"/>
    <property type="project" value="TreeGrafter"/>
</dbReference>
<dbReference type="InterPro" id="IPR050628">
    <property type="entry name" value="SNF2_RAD54_helicase_TF"/>
</dbReference>
<evidence type="ECO:0000259" key="13">
    <source>
        <dbReference type="PROSITE" id="PS51192"/>
    </source>
</evidence>
<dbReference type="PROSITE" id="PS51194">
    <property type="entry name" value="HELICASE_CTER"/>
    <property type="match status" value="1"/>
</dbReference>
<feature type="domain" description="Helicase ATP-binding" evidence="13">
    <location>
        <begin position="370"/>
        <end position="598"/>
    </location>
</feature>
<dbReference type="AlphaFoldDB" id="A0A8H7UPG3"/>
<evidence type="ECO:0000256" key="8">
    <source>
        <dbReference type="ARBA" id="ARBA00022833"/>
    </source>
</evidence>
<dbReference type="SUPFAM" id="SSF52540">
    <property type="entry name" value="P-loop containing nucleoside triphosphate hydrolases"/>
    <property type="match status" value="2"/>
</dbReference>
<keyword evidence="6" id="KW-0378">Hydrolase</keyword>
<dbReference type="GO" id="GO:0016787">
    <property type="term" value="F:hydrolase activity"/>
    <property type="evidence" value="ECO:0007669"/>
    <property type="project" value="UniProtKB-KW"/>
</dbReference>
<dbReference type="SMART" id="SM00490">
    <property type="entry name" value="HELICc"/>
    <property type="match status" value="1"/>
</dbReference>
<feature type="compositionally biased region" description="Low complexity" evidence="11">
    <location>
        <begin position="151"/>
        <end position="167"/>
    </location>
</feature>
<dbReference type="GO" id="GO:0005634">
    <property type="term" value="C:nucleus"/>
    <property type="evidence" value="ECO:0007669"/>
    <property type="project" value="UniProtKB-SubCell"/>
</dbReference>
<gene>
    <name evidence="15" type="ORF">INT44_004404</name>
</gene>
<sequence length="1028" mass="114914">MNPDFANDSRKRPRESSQPVSFTSTSDDADLKNVDWGALGIDPAEIAAQKELEEQYSKRHRIQTEQDAALARRLHEMMNGSSQEVMRNQPDTESEMSGVNSARHQQHELSSSFVATGTENSPTNIVPSPQELKLESIAIADSPLPVSIDTPVSTASTPPTISSSSTSNDGLDVIDLTTQDEKLAKQLQDEELMLVDNGLIGSSSDTPLVISEKSKSSSASSTENQNHFLYQSYVNALQHRIGNATNGTGTSSEQGYIKLAEDLFMKDGQPKGLSLTNGYMQALQNLFQRQNRASIFSTSSSSSTSTAESSSSHRIDNRVLRDESEKELRVLLKSIENDYNINLEDRAGTPDALIPTLMEHQKKGLSWLINMEEGSNKGGLLADDMGLGKVRIALVAILTIQMIALILSRPCSDADPIPPVPKHTPTEKEVIRQSFQKNYGFLGDKSIEIPKEKQPETLLKTKSTLVVCPVSLIYQWRDEILSKTSPALNVVLHHGPLRDVDRAGLASADVVLTSYTLLVSEFNYEFLDNGPLYRTHFHRVVLDEAHCIKNKATRSAKAWTLISVSAALNATHRWCLTATPIQNRVSDLFSLIQFLRIKPYNEWSKFSAEIDLPMLSKNREHAMKRVQILMKAISLRRTKDGTIDGKPLLVLPARRVHITHVEFSDDERNFYDYLRAKAQAKFSKYMDSGTVMRHYSSVLVLILRLRQACLHPALTTTGVGTSTTATQREEGYKARAALMKKTVIQRLIQQEQEEETTECPICMDVSSCPYLITDCGHSFCQECLFNFMNTASRELGKETKCPHCRIKFTNLHLIPLEIFREVHNPHFKKAEKPDEDIIVMKPKDFVSSTKIDTMLMILAKTKEESDGKDKTIIFTQFTNMLDLIEEPLKTAGYKFVRYDGSLNVKAKNNAIQTLRNDPDTTIMLTSTKCGSLGLNLTAANRVILLDIWWNPALENQAIDSVVVYRVHRIGQTKDVEVHRILVKDTIEDKIAELQNKKQAIADSALSTGATKEFSRLGINELLDLFRGP</sequence>
<dbReference type="Pfam" id="PF00176">
    <property type="entry name" value="SNF2-rel_dom"/>
    <property type="match status" value="1"/>
</dbReference>
<dbReference type="CDD" id="cd18008">
    <property type="entry name" value="DEXDc_SHPRH-like"/>
    <property type="match status" value="1"/>
</dbReference>
<evidence type="ECO:0000256" key="6">
    <source>
        <dbReference type="ARBA" id="ARBA00022801"/>
    </source>
</evidence>
<feature type="domain" description="Helicase C-terminal" evidence="14">
    <location>
        <begin position="853"/>
        <end position="1022"/>
    </location>
</feature>
<evidence type="ECO:0000259" key="12">
    <source>
        <dbReference type="PROSITE" id="PS50089"/>
    </source>
</evidence>
<evidence type="ECO:0000259" key="14">
    <source>
        <dbReference type="PROSITE" id="PS51194"/>
    </source>
</evidence>
<dbReference type="InterPro" id="IPR001650">
    <property type="entry name" value="Helicase_C-like"/>
</dbReference>
<accession>A0A8H7UPG3</accession>
<evidence type="ECO:0000256" key="5">
    <source>
        <dbReference type="ARBA" id="ARBA00022771"/>
    </source>
</evidence>
<dbReference type="InterPro" id="IPR049730">
    <property type="entry name" value="SNF2/RAD54-like_C"/>
</dbReference>
<keyword evidence="3" id="KW-0479">Metal-binding</keyword>
<evidence type="ECO:0000256" key="9">
    <source>
        <dbReference type="ARBA" id="ARBA00022840"/>
    </source>
</evidence>
<reference evidence="15" key="1">
    <citation type="submission" date="2020-12" db="EMBL/GenBank/DDBJ databases">
        <title>Metabolic potential, ecology and presence of endohyphal bacteria is reflected in genomic diversity of Mucoromycotina.</title>
        <authorList>
            <person name="Muszewska A."/>
            <person name="Okrasinska A."/>
            <person name="Steczkiewicz K."/>
            <person name="Drgas O."/>
            <person name="Orlowska M."/>
            <person name="Perlinska-Lenart U."/>
            <person name="Aleksandrzak-Piekarczyk T."/>
            <person name="Szatraj K."/>
            <person name="Zielenkiewicz U."/>
            <person name="Pilsyk S."/>
            <person name="Malc E."/>
            <person name="Mieczkowski P."/>
            <person name="Kruszewska J.S."/>
            <person name="Biernat P."/>
            <person name="Pawlowska J."/>
        </authorList>
    </citation>
    <scope>NUCLEOTIDE SEQUENCE</scope>
    <source>
        <strain evidence="15">WA0000051536</strain>
    </source>
</reference>
<name>A0A8H7UPG3_9FUNG</name>
<dbReference type="SMART" id="SM00487">
    <property type="entry name" value="DEXDc"/>
    <property type="match status" value="1"/>
</dbReference>
<comment type="subcellular location">
    <subcellularLocation>
        <location evidence="1">Nucleus</location>
    </subcellularLocation>
</comment>
<dbReference type="SUPFAM" id="SSF57850">
    <property type="entry name" value="RING/U-box"/>
    <property type="match status" value="1"/>
</dbReference>
<dbReference type="EMBL" id="JAEPRA010000001">
    <property type="protein sequence ID" value="KAG2189262.1"/>
    <property type="molecule type" value="Genomic_DNA"/>
</dbReference>
<feature type="compositionally biased region" description="Polar residues" evidence="11">
    <location>
        <begin position="16"/>
        <end position="26"/>
    </location>
</feature>
<dbReference type="InterPro" id="IPR013083">
    <property type="entry name" value="Znf_RING/FYVE/PHD"/>
</dbReference>
<dbReference type="PROSITE" id="PS50089">
    <property type="entry name" value="ZF_RING_2"/>
    <property type="match status" value="1"/>
</dbReference>
<dbReference type="InterPro" id="IPR001841">
    <property type="entry name" value="Znf_RING"/>
</dbReference>
<keyword evidence="4" id="KW-0547">Nucleotide-binding</keyword>
<keyword evidence="9" id="KW-0067">ATP-binding</keyword>
<dbReference type="Gene3D" id="3.40.50.10810">
    <property type="entry name" value="Tandem AAA-ATPase domain"/>
    <property type="match status" value="1"/>
</dbReference>
<evidence type="ECO:0000256" key="10">
    <source>
        <dbReference type="PROSITE-ProRule" id="PRU00175"/>
    </source>
</evidence>
<dbReference type="InterPro" id="IPR038718">
    <property type="entry name" value="SNF2-like_sf"/>
</dbReference>
<dbReference type="GO" id="GO:0008094">
    <property type="term" value="F:ATP-dependent activity, acting on DNA"/>
    <property type="evidence" value="ECO:0007669"/>
    <property type="project" value="TreeGrafter"/>
</dbReference>
<dbReference type="OrthoDB" id="448448at2759"/>
<evidence type="ECO:0000256" key="4">
    <source>
        <dbReference type="ARBA" id="ARBA00022741"/>
    </source>
</evidence>
<feature type="region of interest" description="Disordered" evidence="11">
    <location>
        <begin position="297"/>
        <end position="318"/>
    </location>
</feature>
<organism evidence="15 16">
    <name type="scientific">Umbelopsis vinacea</name>
    <dbReference type="NCBI Taxonomy" id="44442"/>
    <lineage>
        <taxon>Eukaryota</taxon>
        <taxon>Fungi</taxon>
        <taxon>Fungi incertae sedis</taxon>
        <taxon>Mucoromycota</taxon>
        <taxon>Mucoromycotina</taxon>
        <taxon>Umbelopsidomycetes</taxon>
        <taxon>Umbelopsidales</taxon>
        <taxon>Umbelopsidaceae</taxon>
        <taxon>Umbelopsis</taxon>
    </lineage>
</organism>
<dbReference type="GO" id="GO:0000724">
    <property type="term" value="P:double-strand break repair via homologous recombination"/>
    <property type="evidence" value="ECO:0007669"/>
    <property type="project" value="TreeGrafter"/>
</dbReference>
<dbReference type="Pfam" id="PF13445">
    <property type="entry name" value="zf-RING_UBOX"/>
    <property type="match status" value="1"/>
</dbReference>
<dbReference type="Proteomes" id="UP000612746">
    <property type="component" value="Unassembled WGS sequence"/>
</dbReference>
<evidence type="ECO:0000256" key="7">
    <source>
        <dbReference type="ARBA" id="ARBA00022806"/>
    </source>
</evidence>
<dbReference type="InterPro" id="IPR027417">
    <property type="entry name" value="P-loop_NTPase"/>
</dbReference>
<evidence type="ECO:0000256" key="1">
    <source>
        <dbReference type="ARBA" id="ARBA00004123"/>
    </source>
</evidence>
<dbReference type="Gene3D" id="3.30.40.10">
    <property type="entry name" value="Zinc/RING finger domain, C3HC4 (zinc finger)"/>
    <property type="match status" value="1"/>
</dbReference>
<feature type="region of interest" description="Disordered" evidence="11">
    <location>
        <begin position="1"/>
        <end position="33"/>
    </location>
</feature>
<dbReference type="PANTHER" id="PTHR45626:SF16">
    <property type="entry name" value="ATP-DEPENDENT HELICASE ULS1"/>
    <property type="match status" value="1"/>
</dbReference>
<dbReference type="GO" id="GO:0004386">
    <property type="term" value="F:helicase activity"/>
    <property type="evidence" value="ECO:0007669"/>
    <property type="project" value="UniProtKB-KW"/>
</dbReference>
<comment type="similarity">
    <text evidence="2">Belongs to the SNF2/RAD54 helicase family.</text>
</comment>
<protein>
    <submittedName>
        <fullName evidence="15">Uncharacterized protein</fullName>
    </submittedName>
</protein>
<evidence type="ECO:0000256" key="11">
    <source>
        <dbReference type="SAM" id="MobiDB-lite"/>
    </source>
</evidence>
<dbReference type="InterPro" id="IPR017907">
    <property type="entry name" value="Znf_RING_CS"/>
</dbReference>
<keyword evidence="8" id="KW-0862">Zinc</keyword>
<evidence type="ECO:0000313" key="15">
    <source>
        <dbReference type="EMBL" id="KAG2189262.1"/>
    </source>
</evidence>
<evidence type="ECO:0000313" key="16">
    <source>
        <dbReference type="Proteomes" id="UP000612746"/>
    </source>
</evidence>
<dbReference type="CDD" id="cd16449">
    <property type="entry name" value="RING-HC"/>
    <property type="match status" value="1"/>
</dbReference>
<proteinExistence type="inferred from homology"/>
<dbReference type="InterPro" id="IPR027370">
    <property type="entry name" value="Znf-RING_euk"/>
</dbReference>